<dbReference type="AlphaFoldDB" id="A0A150J456"/>
<proteinExistence type="predicted"/>
<dbReference type="GO" id="GO:0042254">
    <property type="term" value="P:ribosome biogenesis"/>
    <property type="evidence" value="ECO:0007669"/>
    <property type="project" value="InterPro"/>
</dbReference>
<dbReference type="SUPFAM" id="SSF50447">
    <property type="entry name" value="Translation proteins"/>
    <property type="match status" value="1"/>
</dbReference>
<evidence type="ECO:0000313" key="1">
    <source>
        <dbReference type="EMBL" id="KYC52006.1"/>
    </source>
</evidence>
<dbReference type="InterPro" id="IPR007504">
    <property type="entry name" value="H/ACA_rnp_Gar1/Naf1"/>
</dbReference>
<dbReference type="Proteomes" id="UP000075578">
    <property type="component" value="Unassembled WGS sequence"/>
</dbReference>
<dbReference type="GO" id="GO:0001522">
    <property type="term" value="P:pseudouridine synthesis"/>
    <property type="evidence" value="ECO:0007669"/>
    <property type="project" value="InterPro"/>
</dbReference>
<evidence type="ECO:0000313" key="2">
    <source>
        <dbReference type="Proteomes" id="UP000075578"/>
    </source>
</evidence>
<protein>
    <submittedName>
        <fullName evidence="1">H/ACA RNA-protein complex component Gar1</fullName>
    </submittedName>
</protein>
<dbReference type="InterPro" id="IPR009000">
    <property type="entry name" value="Transl_B-barrel_sf"/>
</dbReference>
<name>A0A150J456_9EURY</name>
<comment type="caution">
    <text evidence="1">The sequence shown here is derived from an EMBL/GenBank/DDBJ whole genome shotgun (WGS) entry which is preliminary data.</text>
</comment>
<dbReference type="InterPro" id="IPR038664">
    <property type="entry name" value="Gar1/Naf1_Cbf5-bd_sf"/>
</dbReference>
<reference evidence="1 2" key="1">
    <citation type="journal article" date="2016" name="ISME J.">
        <title>Chasing the elusive Euryarchaeota class WSA2: genomes reveal a uniquely fastidious methyl-reducing methanogen.</title>
        <authorList>
            <person name="Nobu M.K."/>
            <person name="Narihiro T."/>
            <person name="Kuroda K."/>
            <person name="Mei R."/>
            <person name="Liu W.T."/>
        </authorList>
    </citation>
    <scope>NUCLEOTIDE SEQUENCE [LARGE SCALE GENOMIC DNA]</scope>
    <source>
        <strain evidence="1">U1lsi0528_Bin089</strain>
    </source>
</reference>
<dbReference type="Pfam" id="PF04410">
    <property type="entry name" value="Gar1"/>
    <property type="match status" value="1"/>
</dbReference>
<accession>A0A150J456</accession>
<organism evidence="1 2">
    <name type="scientific">Candidatus Methanofastidiosum methylothiophilum</name>
    <dbReference type="NCBI Taxonomy" id="1705564"/>
    <lineage>
        <taxon>Archaea</taxon>
        <taxon>Methanobacteriati</taxon>
        <taxon>Methanobacteriota</taxon>
        <taxon>Stenosarchaea group</taxon>
        <taxon>Candidatus Methanofastidiosia</taxon>
        <taxon>Candidatus Methanofastidiosales</taxon>
        <taxon>Candidatus Methanofastidiosaceae</taxon>
        <taxon>Candidatus Methanofastidiosum</taxon>
    </lineage>
</organism>
<dbReference type="Gene3D" id="2.40.10.230">
    <property type="entry name" value="Probable tRNA pseudouridine synthase domain"/>
    <property type="match status" value="1"/>
</dbReference>
<sequence length="75" mass="8396">MKSVGTVLHSIGPLFILRSKKVRIKDIGADAYIGEKKIGKVIELFGPVENPYVKIVSRKDIKDKKKFVGKDVSIR</sequence>
<gene>
    <name evidence="1" type="ORF">AMQ74_00911</name>
</gene>
<dbReference type="EMBL" id="LNGD01000045">
    <property type="protein sequence ID" value="KYC52006.1"/>
    <property type="molecule type" value="Genomic_DNA"/>
</dbReference>